<gene>
    <name evidence="2" type="ORF">NM686_001655</name>
</gene>
<protein>
    <submittedName>
        <fullName evidence="2">Pilus assembly protein PilP</fullName>
    </submittedName>
</protein>
<feature type="region of interest" description="Disordered" evidence="1">
    <location>
        <begin position="53"/>
        <end position="76"/>
    </location>
</feature>
<evidence type="ECO:0000256" key="1">
    <source>
        <dbReference type="SAM" id="MobiDB-lite"/>
    </source>
</evidence>
<dbReference type="EMBL" id="CP113517">
    <property type="protein sequence ID" value="WAR46988.1"/>
    <property type="molecule type" value="Genomic_DNA"/>
</dbReference>
<dbReference type="Pfam" id="PF04351">
    <property type="entry name" value="PilP"/>
    <property type="match status" value="1"/>
</dbReference>
<evidence type="ECO:0000313" key="3">
    <source>
        <dbReference type="Proteomes" id="UP001162780"/>
    </source>
</evidence>
<sequence length="167" mass="18705">MFMLPGITACSSDDVSDLTKYIQEVKARPKGAIEPLPETKIVESFIFQPEGLRDPFRPTEKSTEDAGPDLAGVSGIKPDTERRKEELEAYSLDTLRMVGTLKDLQGLWGLVRTKDGTIHSVRVGNYMGQNYGKIIRILEDKIELMEIVPDKPGTWREQQATLALVEK</sequence>
<dbReference type="PIRSF" id="PIRSF016481">
    <property type="entry name" value="Pilus_assembly_PilP"/>
    <property type="match status" value="1"/>
</dbReference>
<dbReference type="InterPro" id="IPR007446">
    <property type="entry name" value="PilP"/>
</dbReference>
<reference evidence="2" key="1">
    <citation type="submission" date="2022-11" db="EMBL/GenBank/DDBJ databases">
        <title>Methylomonas rapida sp. nov., Carotenoid-Producing Obligate Methanotrophs with High Growth Characteristics and Biotechnological Potential.</title>
        <authorList>
            <person name="Tikhonova E.N."/>
            <person name="Suleimanov R.Z."/>
            <person name="Miroshnikov K."/>
            <person name="Oshkin I.Y."/>
            <person name="Belova S.E."/>
            <person name="Danilova O.V."/>
            <person name="Ashikhmin A."/>
            <person name="Konopkin A."/>
            <person name="But S.Y."/>
            <person name="Khmelenina V.N."/>
            <person name="Kuznetsov N."/>
            <person name="Pimenov N.V."/>
            <person name="Dedysh S.N."/>
        </authorList>
    </citation>
    <scope>NUCLEOTIDE SEQUENCE</scope>
    <source>
        <strain evidence="2">MP1</strain>
    </source>
</reference>
<dbReference type="RefSeq" id="WP_269022895.1">
    <property type="nucleotide sequence ID" value="NZ_CP113517.1"/>
</dbReference>
<feature type="compositionally biased region" description="Basic and acidic residues" evidence="1">
    <location>
        <begin position="53"/>
        <end position="64"/>
    </location>
</feature>
<organism evidence="2 3">
    <name type="scientific">Methylomonas rapida</name>
    <dbReference type="NCBI Taxonomy" id="2963939"/>
    <lineage>
        <taxon>Bacteria</taxon>
        <taxon>Pseudomonadati</taxon>
        <taxon>Pseudomonadota</taxon>
        <taxon>Gammaproteobacteria</taxon>
        <taxon>Methylococcales</taxon>
        <taxon>Methylococcaceae</taxon>
        <taxon>Methylomonas</taxon>
    </lineage>
</organism>
<accession>A0ABY7GR58</accession>
<dbReference type="Proteomes" id="UP001162780">
    <property type="component" value="Chromosome"/>
</dbReference>
<name>A0ABY7GR58_9GAMM</name>
<evidence type="ECO:0000313" key="2">
    <source>
        <dbReference type="EMBL" id="WAR46988.1"/>
    </source>
</evidence>
<dbReference type="Gene3D" id="2.30.30.830">
    <property type="match status" value="1"/>
</dbReference>
<proteinExistence type="predicted"/>
<keyword evidence="3" id="KW-1185">Reference proteome</keyword>